<dbReference type="Proteomes" id="UP000664859">
    <property type="component" value="Unassembled WGS sequence"/>
</dbReference>
<accession>A0A835YIR6</accession>
<evidence type="ECO:0000313" key="2">
    <source>
        <dbReference type="EMBL" id="KAG5175920.1"/>
    </source>
</evidence>
<dbReference type="Pfam" id="PF01936">
    <property type="entry name" value="NYN"/>
    <property type="match status" value="1"/>
</dbReference>
<protein>
    <recommendedName>
        <fullName evidence="1">NYN domain-containing protein</fullName>
    </recommendedName>
</protein>
<feature type="non-terminal residue" evidence="2">
    <location>
        <position position="1"/>
    </location>
</feature>
<reference evidence="2" key="1">
    <citation type="submission" date="2021-02" db="EMBL/GenBank/DDBJ databases">
        <title>First Annotated Genome of the Yellow-green Alga Tribonema minus.</title>
        <authorList>
            <person name="Mahan K.M."/>
        </authorList>
    </citation>
    <scope>NUCLEOTIDE SEQUENCE</scope>
    <source>
        <strain evidence="2">UTEX B ZZ1240</strain>
    </source>
</reference>
<organism evidence="2 3">
    <name type="scientific">Tribonema minus</name>
    <dbReference type="NCBI Taxonomy" id="303371"/>
    <lineage>
        <taxon>Eukaryota</taxon>
        <taxon>Sar</taxon>
        <taxon>Stramenopiles</taxon>
        <taxon>Ochrophyta</taxon>
        <taxon>PX clade</taxon>
        <taxon>Xanthophyceae</taxon>
        <taxon>Tribonematales</taxon>
        <taxon>Tribonemataceae</taxon>
        <taxon>Tribonema</taxon>
    </lineage>
</organism>
<dbReference type="OrthoDB" id="445357at2759"/>
<name>A0A835YIR6_9STRA</name>
<feature type="non-terminal residue" evidence="2">
    <location>
        <position position="242"/>
    </location>
</feature>
<sequence>LQVQVFVDGTWLYYSFFARTTRNCEIRSKLGAYWYRDYKVLWERIPVIVGRAIQEQLQAQQQTDRFVEVYRTTVFSSLRQDTDPESLRMRMFTQMQRLNFDVHLSVTTGLQEKCIDIALAVDMLHYATVPGAYVHFQCDELPHIYRDKDFMPAMLRTREKGKRVGLCSMRNSCNRALLDPAAHTMDFGVIWLDDYFDELFEKQRGRMENSPMPADMLCEMVAGILEKHGSAMSSRLLGRELQ</sequence>
<evidence type="ECO:0000313" key="3">
    <source>
        <dbReference type="Proteomes" id="UP000664859"/>
    </source>
</evidence>
<keyword evidence="3" id="KW-1185">Reference proteome</keyword>
<dbReference type="EMBL" id="JAFCMP010000543">
    <property type="protein sequence ID" value="KAG5175920.1"/>
    <property type="molecule type" value="Genomic_DNA"/>
</dbReference>
<feature type="domain" description="NYN" evidence="1">
    <location>
        <begin position="3"/>
        <end position="181"/>
    </location>
</feature>
<dbReference type="GO" id="GO:0004540">
    <property type="term" value="F:RNA nuclease activity"/>
    <property type="evidence" value="ECO:0007669"/>
    <property type="project" value="InterPro"/>
</dbReference>
<proteinExistence type="predicted"/>
<dbReference type="AlphaFoldDB" id="A0A835YIR6"/>
<comment type="caution">
    <text evidence="2">The sequence shown here is derived from an EMBL/GenBank/DDBJ whole genome shotgun (WGS) entry which is preliminary data.</text>
</comment>
<dbReference type="Gene3D" id="3.40.50.1010">
    <property type="entry name" value="5'-nuclease"/>
    <property type="match status" value="1"/>
</dbReference>
<evidence type="ECO:0000259" key="1">
    <source>
        <dbReference type="Pfam" id="PF01936"/>
    </source>
</evidence>
<gene>
    <name evidence="2" type="ORF">JKP88DRAFT_336894</name>
</gene>
<dbReference type="InterPro" id="IPR021139">
    <property type="entry name" value="NYN"/>
</dbReference>